<proteinExistence type="predicted"/>
<protein>
    <submittedName>
        <fullName evidence="1">Uncharacterized protein</fullName>
    </submittedName>
</protein>
<reference evidence="1" key="1">
    <citation type="submission" date="2018-06" db="EMBL/GenBank/DDBJ databases">
        <authorList>
            <person name="Zhirakovskaya E."/>
        </authorList>
    </citation>
    <scope>NUCLEOTIDE SEQUENCE</scope>
</reference>
<dbReference type="EMBL" id="UOFI01000137">
    <property type="protein sequence ID" value="VAW68767.1"/>
    <property type="molecule type" value="Genomic_DNA"/>
</dbReference>
<dbReference type="AlphaFoldDB" id="A0A3B0XZN2"/>
<gene>
    <name evidence="1" type="ORF">MNBD_GAMMA09-3532</name>
</gene>
<organism evidence="1">
    <name type="scientific">hydrothermal vent metagenome</name>
    <dbReference type="NCBI Taxonomy" id="652676"/>
    <lineage>
        <taxon>unclassified sequences</taxon>
        <taxon>metagenomes</taxon>
        <taxon>ecological metagenomes</taxon>
    </lineage>
</organism>
<name>A0A3B0XZN2_9ZZZZ</name>
<sequence length="179" mass="20749">MIPVGYMAKKIESKPDWLKTNQVKDIYSVSNCISHDFADYTNYWKHNGYWLFNSPEDIDALAKENNIDLNDTTIFYYEAYEQQSYEDEAVWETYQPEKSFTTNVKEPKNKTLQGYDIVSFSNQNAPECSYLSCNHMAEKTEVNEHCLLSSLNIAKELIIKKAFEGCEPGPCRIFAVYTV</sequence>
<accession>A0A3B0XZN2</accession>
<evidence type="ECO:0000313" key="1">
    <source>
        <dbReference type="EMBL" id="VAW68767.1"/>
    </source>
</evidence>